<organism evidence="1 2">
    <name type="scientific">Cannabis sativa</name>
    <name type="common">Hemp</name>
    <name type="synonym">Marijuana</name>
    <dbReference type="NCBI Taxonomy" id="3483"/>
    <lineage>
        <taxon>Eukaryota</taxon>
        <taxon>Viridiplantae</taxon>
        <taxon>Streptophyta</taxon>
        <taxon>Embryophyta</taxon>
        <taxon>Tracheophyta</taxon>
        <taxon>Spermatophyta</taxon>
        <taxon>Magnoliopsida</taxon>
        <taxon>eudicotyledons</taxon>
        <taxon>Gunneridae</taxon>
        <taxon>Pentapetalae</taxon>
        <taxon>rosids</taxon>
        <taxon>fabids</taxon>
        <taxon>Rosales</taxon>
        <taxon>Cannabaceae</taxon>
        <taxon>Cannabis</taxon>
    </lineage>
</organism>
<reference evidence="1 2" key="1">
    <citation type="journal article" date="2020" name="bioRxiv">
        <title>Sequence and annotation of 42 cannabis genomes reveals extensive copy number variation in cannabinoid synthesis and pathogen resistance genes.</title>
        <authorList>
            <person name="Mckernan K.J."/>
            <person name="Helbert Y."/>
            <person name="Kane L.T."/>
            <person name="Ebling H."/>
            <person name="Zhang L."/>
            <person name="Liu B."/>
            <person name="Eaton Z."/>
            <person name="Mclaughlin S."/>
            <person name="Kingan S."/>
            <person name="Baybayan P."/>
            <person name="Concepcion G."/>
            <person name="Jordan M."/>
            <person name="Riva A."/>
            <person name="Barbazuk W."/>
            <person name="Harkins T."/>
        </authorList>
    </citation>
    <scope>NUCLEOTIDE SEQUENCE [LARGE SCALE GENOMIC DNA]</scope>
    <source>
        <strain evidence="2">cv. Jamaican Lion 4</strain>
        <tissue evidence="1">Leaf</tissue>
    </source>
</reference>
<dbReference type="Proteomes" id="UP000583929">
    <property type="component" value="Unassembled WGS sequence"/>
</dbReference>
<comment type="caution">
    <text evidence="1">The sequence shown here is derived from an EMBL/GenBank/DDBJ whole genome shotgun (WGS) entry which is preliminary data.</text>
</comment>
<dbReference type="AlphaFoldDB" id="A0A7J6ETA6"/>
<accession>A0A7J6ETA6</accession>
<proteinExistence type="predicted"/>
<name>A0A7J6ETA6_CANSA</name>
<protein>
    <submittedName>
        <fullName evidence="1">Uncharacterized protein</fullName>
    </submittedName>
</protein>
<keyword evidence="2" id="KW-1185">Reference proteome</keyword>
<evidence type="ECO:0000313" key="1">
    <source>
        <dbReference type="EMBL" id="KAF4361674.1"/>
    </source>
</evidence>
<evidence type="ECO:0000313" key="2">
    <source>
        <dbReference type="Proteomes" id="UP000583929"/>
    </source>
</evidence>
<sequence>MSGENKDSLWTYITSMFKLNPEDKHLKDKAPKMLDNPPDNFADCYKPEDWKAFVASRLTLNGRN</sequence>
<gene>
    <name evidence="1" type="ORF">G4B88_008178</name>
</gene>
<dbReference type="EMBL" id="JAATIQ010000325">
    <property type="protein sequence ID" value="KAF4361674.1"/>
    <property type="molecule type" value="Genomic_DNA"/>
</dbReference>